<evidence type="ECO:0000259" key="1">
    <source>
        <dbReference type="Pfam" id="PF00487"/>
    </source>
</evidence>
<dbReference type="InterPro" id="IPR005804">
    <property type="entry name" value="FA_desaturase_dom"/>
</dbReference>
<organism evidence="2 3">
    <name type="scientific">Lachnellula hyalina</name>
    <dbReference type="NCBI Taxonomy" id="1316788"/>
    <lineage>
        <taxon>Eukaryota</taxon>
        <taxon>Fungi</taxon>
        <taxon>Dikarya</taxon>
        <taxon>Ascomycota</taxon>
        <taxon>Pezizomycotina</taxon>
        <taxon>Leotiomycetes</taxon>
        <taxon>Helotiales</taxon>
        <taxon>Lachnaceae</taxon>
        <taxon>Lachnellula</taxon>
    </lineage>
</organism>
<keyword evidence="3" id="KW-1185">Reference proteome</keyword>
<evidence type="ECO:0000313" key="2">
    <source>
        <dbReference type="EMBL" id="TVY23013.1"/>
    </source>
</evidence>
<dbReference type="PANTHER" id="PTHR36459">
    <property type="entry name" value="ORF"/>
    <property type="match status" value="1"/>
</dbReference>
<dbReference type="Pfam" id="PF00487">
    <property type="entry name" value="FA_desaturase"/>
    <property type="match status" value="1"/>
</dbReference>
<proteinExistence type="predicted"/>
<evidence type="ECO:0000313" key="3">
    <source>
        <dbReference type="Proteomes" id="UP000431533"/>
    </source>
</evidence>
<dbReference type="EMBL" id="QGMH01000210">
    <property type="protein sequence ID" value="TVY23013.1"/>
    <property type="molecule type" value="Genomic_DNA"/>
</dbReference>
<dbReference type="PANTHER" id="PTHR36459:SF1">
    <property type="entry name" value="FATTY ACID DESATURASE DOMAIN-CONTAINING PROTEIN-RELATED"/>
    <property type="match status" value="1"/>
</dbReference>
<dbReference type="GO" id="GO:0006629">
    <property type="term" value="P:lipid metabolic process"/>
    <property type="evidence" value="ECO:0007669"/>
    <property type="project" value="InterPro"/>
</dbReference>
<reference evidence="2 3" key="1">
    <citation type="submission" date="2018-05" db="EMBL/GenBank/DDBJ databases">
        <title>Genome sequencing and assembly of the regulated plant pathogen Lachnellula willkommii and related sister species for the development of diagnostic species identification markers.</title>
        <authorList>
            <person name="Giroux E."/>
            <person name="Bilodeau G."/>
        </authorList>
    </citation>
    <scope>NUCLEOTIDE SEQUENCE [LARGE SCALE GENOMIC DNA]</scope>
    <source>
        <strain evidence="2 3">CBS 185.66</strain>
    </source>
</reference>
<dbReference type="AlphaFoldDB" id="A0A8H8QUP1"/>
<dbReference type="Proteomes" id="UP000431533">
    <property type="component" value="Unassembled WGS sequence"/>
</dbReference>
<sequence>MSRPIMSKATALKISRAQFDINKIRFFDFLNYKFRFLFFCWFDLPCYFISKGQYNFAARVACTELSSYAAMYFLARWNFKPTLFVFLLPFAILRLGLMIGNWGQHALVDDVDPDSDFRSSVTLIDVPSNRFYLNDGYHTSHHLNPLRHWRDHPHAFLTAKDRYSNEGALVFQIIDYLEITYRLSTKNYIYLARQLVLIGSQVGMSQEELAAMLRLKTRKFSEKEIAIELKK</sequence>
<gene>
    <name evidence="2" type="ORF">LHYA1_G008705</name>
</gene>
<feature type="domain" description="Fatty acid desaturase" evidence="1">
    <location>
        <begin position="57"/>
        <end position="165"/>
    </location>
</feature>
<dbReference type="RefSeq" id="XP_031001801.1">
    <property type="nucleotide sequence ID" value="XM_031153625.1"/>
</dbReference>
<dbReference type="GeneID" id="41988903"/>
<protein>
    <recommendedName>
        <fullName evidence="1">Fatty acid desaturase domain-containing protein</fullName>
    </recommendedName>
</protein>
<name>A0A8H8QUP1_9HELO</name>
<comment type="caution">
    <text evidence="2">The sequence shown here is derived from an EMBL/GenBank/DDBJ whole genome shotgun (WGS) entry which is preliminary data.</text>
</comment>
<accession>A0A8H8QUP1</accession>
<dbReference type="OrthoDB" id="1470350at2759"/>